<sequence length="340" mass="36332">MKKSLIALAVAGAMTAPMIAQADATLYGSFRIGLQQESDVNGVDGTDRELDVADQSSRVGIKGDVDLGLDGTKGLFHWEANVSTADSNSYGATTGSGKSMFGERLAYIGAKGDWGKALIGRQYHPHYLLIQAPTNVFNPSSGDYGERFNLGNTYHKRTDNSIAYYSPSMNGFTFIAGAVVGSSGDDSDNAFDETVDGYNIAGVYTANNFTVAASYGDVESSDAPAGDDSKEVWGLSAKYTMDALELMAKYEEADTEVAGANTAEESVWELAARYTVGDTSFYGRYSDYEDDVAGGLDLDQFGLGIQQKLGNGRVFLEHVNNDGDDTQAGDRTVAGYRLDF</sequence>
<accession>A0ABU9TRY4</accession>
<organism evidence="13 14">
    <name type="scientific">Neptuniibacter pectenicola</name>
    <dbReference type="NCBI Taxonomy" id="1806669"/>
    <lineage>
        <taxon>Bacteria</taxon>
        <taxon>Pseudomonadati</taxon>
        <taxon>Pseudomonadota</taxon>
        <taxon>Gammaproteobacteria</taxon>
        <taxon>Oceanospirillales</taxon>
        <taxon>Oceanospirillaceae</taxon>
        <taxon>Neptuniibacter</taxon>
    </lineage>
</organism>
<comment type="subunit">
    <text evidence="2">Homotrimer.</text>
</comment>
<gene>
    <name evidence="13" type="ORF">WNY58_06190</name>
</gene>
<keyword evidence="6 11" id="KW-0732">Signal</keyword>
<dbReference type="RefSeq" id="WP_067985338.1">
    <property type="nucleotide sequence ID" value="NZ_JBBMRA010000004.1"/>
</dbReference>
<dbReference type="EMBL" id="JBBMRA010000004">
    <property type="protein sequence ID" value="MEM5535977.1"/>
    <property type="molecule type" value="Genomic_DNA"/>
</dbReference>
<evidence type="ECO:0000259" key="12">
    <source>
        <dbReference type="Pfam" id="PF13609"/>
    </source>
</evidence>
<keyword evidence="5" id="KW-0812">Transmembrane</keyword>
<dbReference type="InterPro" id="IPR050298">
    <property type="entry name" value="Gram-neg_bact_OMP"/>
</dbReference>
<evidence type="ECO:0000256" key="2">
    <source>
        <dbReference type="ARBA" id="ARBA00011233"/>
    </source>
</evidence>
<dbReference type="PANTHER" id="PTHR34501">
    <property type="entry name" value="PROTEIN YDDL-RELATED"/>
    <property type="match status" value="1"/>
</dbReference>
<keyword evidence="7" id="KW-0406">Ion transport</keyword>
<keyword evidence="9" id="KW-0472">Membrane</keyword>
<dbReference type="InterPro" id="IPR023614">
    <property type="entry name" value="Porin_dom_sf"/>
</dbReference>
<dbReference type="Proteomes" id="UP001449225">
    <property type="component" value="Unassembled WGS sequence"/>
</dbReference>
<evidence type="ECO:0000256" key="7">
    <source>
        <dbReference type="ARBA" id="ARBA00023065"/>
    </source>
</evidence>
<keyword evidence="10" id="KW-0998">Cell outer membrane</keyword>
<keyword evidence="3" id="KW-0813">Transport</keyword>
<dbReference type="Pfam" id="PF13609">
    <property type="entry name" value="Porin_4"/>
    <property type="match status" value="1"/>
</dbReference>
<reference evidence="13 14" key="1">
    <citation type="submission" date="2024-03" db="EMBL/GenBank/DDBJ databases">
        <title>Community enrichment and isolation of bacterial strains for fucoidan degradation.</title>
        <authorList>
            <person name="Sichert A."/>
        </authorList>
    </citation>
    <scope>NUCLEOTIDE SEQUENCE [LARGE SCALE GENOMIC DNA]</scope>
    <source>
        <strain evidence="13 14">AS76</strain>
    </source>
</reference>
<keyword evidence="14" id="KW-1185">Reference proteome</keyword>
<protein>
    <submittedName>
        <fullName evidence="13">Porin</fullName>
    </submittedName>
</protein>
<dbReference type="InterPro" id="IPR033900">
    <property type="entry name" value="Gram_neg_porin_domain"/>
</dbReference>
<evidence type="ECO:0000313" key="14">
    <source>
        <dbReference type="Proteomes" id="UP001449225"/>
    </source>
</evidence>
<feature type="domain" description="Porin" evidence="12">
    <location>
        <begin position="7"/>
        <end position="312"/>
    </location>
</feature>
<keyword evidence="8" id="KW-0626">Porin</keyword>
<proteinExistence type="predicted"/>
<evidence type="ECO:0000256" key="3">
    <source>
        <dbReference type="ARBA" id="ARBA00022448"/>
    </source>
</evidence>
<dbReference type="SUPFAM" id="SSF56935">
    <property type="entry name" value="Porins"/>
    <property type="match status" value="1"/>
</dbReference>
<evidence type="ECO:0000256" key="11">
    <source>
        <dbReference type="SAM" id="SignalP"/>
    </source>
</evidence>
<comment type="caution">
    <text evidence="13">The sequence shown here is derived from an EMBL/GenBank/DDBJ whole genome shotgun (WGS) entry which is preliminary data.</text>
</comment>
<keyword evidence="4" id="KW-1134">Transmembrane beta strand</keyword>
<feature type="signal peptide" evidence="11">
    <location>
        <begin position="1"/>
        <end position="22"/>
    </location>
</feature>
<evidence type="ECO:0000256" key="6">
    <source>
        <dbReference type="ARBA" id="ARBA00022729"/>
    </source>
</evidence>
<evidence type="ECO:0000256" key="9">
    <source>
        <dbReference type="ARBA" id="ARBA00023136"/>
    </source>
</evidence>
<comment type="subcellular location">
    <subcellularLocation>
        <location evidence="1">Cell outer membrane</location>
        <topology evidence="1">Multi-pass membrane protein</topology>
    </subcellularLocation>
</comment>
<dbReference type="CDD" id="cd00342">
    <property type="entry name" value="gram_neg_porins"/>
    <property type="match status" value="1"/>
</dbReference>
<evidence type="ECO:0000313" key="13">
    <source>
        <dbReference type="EMBL" id="MEM5535977.1"/>
    </source>
</evidence>
<name>A0ABU9TRY4_9GAMM</name>
<evidence type="ECO:0000256" key="10">
    <source>
        <dbReference type="ARBA" id="ARBA00023237"/>
    </source>
</evidence>
<feature type="chain" id="PRO_5045845893" evidence="11">
    <location>
        <begin position="23"/>
        <end position="340"/>
    </location>
</feature>
<dbReference type="Gene3D" id="2.40.160.10">
    <property type="entry name" value="Porin"/>
    <property type="match status" value="1"/>
</dbReference>
<dbReference type="PANTHER" id="PTHR34501:SF9">
    <property type="entry name" value="MAJOR OUTER MEMBRANE PROTEIN P.IA"/>
    <property type="match status" value="1"/>
</dbReference>
<evidence type="ECO:0000256" key="1">
    <source>
        <dbReference type="ARBA" id="ARBA00004571"/>
    </source>
</evidence>
<evidence type="ECO:0000256" key="5">
    <source>
        <dbReference type="ARBA" id="ARBA00022692"/>
    </source>
</evidence>
<evidence type="ECO:0000256" key="4">
    <source>
        <dbReference type="ARBA" id="ARBA00022452"/>
    </source>
</evidence>
<evidence type="ECO:0000256" key="8">
    <source>
        <dbReference type="ARBA" id="ARBA00023114"/>
    </source>
</evidence>